<dbReference type="Gene3D" id="3.40.630.30">
    <property type="match status" value="1"/>
</dbReference>
<gene>
    <name evidence="3" type="ORF">LS74_010280</name>
</gene>
<reference evidence="3 4" key="1">
    <citation type="journal article" date="2014" name="Genome Announc.">
        <title>Draft genome sequences of eight enterohepatic helicobacter species isolated from both laboratory and wild rodents.</title>
        <authorList>
            <person name="Sheh A."/>
            <person name="Shen Z."/>
            <person name="Fox J.G."/>
        </authorList>
    </citation>
    <scope>NUCLEOTIDE SEQUENCE [LARGE SCALE GENOMIC DNA]</scope>
    <source>
        <strain evidence="3 4">MIT 96-1001</strain>
    </source>
</reference>
<protein>
    <recommendedName>
        <fullName evidence="5">GNAT family N-acetyltransferase</fullName>
    </recommendedName>
</protein>
<sequence length="178" mass="20093">MRFRIVSLSDELESGVSIESIESALSFFACSKNPELEIFLKQKAIQFEKSHRSRTFILVSETMIEGFFTLSLNILRTKGLSNTRAKKLNPKHSKDDEDIPCFLIGQLARADGSKMNGANILNTSLFILEQARKLLGTKFVMLDSVNEKKVLDFYRKNGFVALNESDGAVSVKMVRMFD</sequence>
<dbReference type="PANTHER" id="PTHR36449">
    <property type="entry name" value="ACETYLTRANSFERASE-RELATED"/>
    <property type="match status" value="1"/>
</dbReference>
<evidence type="ECO:0008006" key="5">
    <source>
        <dbReference type="Google" id="ProtNLM"/>
    </source>
</evidence>
<dbReference type="GO" id="GO:0016746">
    <property type="term" value="F:acyltransferase activity"/>
    <property type="evidence" value="ECO:0007669"/>
    <property type="project" value="UniProtKB-KW"/>
</dbReference>
<evidence type="ECO:0000313" key="3">
    <source>
        <dbReference type="EMBL" id="TLD91126.1"/>
    </source>
</evidence>
<comment type="caution">
    <text evidence="3">The sequence shown here is derived from an EMBL/GenBank/DDBJ whole genome shotgun (WGS) entry which is preliminary data.</text>
</comment>
<proteinExistence type="predicted"/>
<evidence type="ECO:0000256" key="1">
    <source>
        <dbReference type="ARBA" id="ARBA00022679"/>
    </source>
</evidence>
<keyword evidence="1" id="KW-0808">Transferase</keyword>
<keyword evidence="2" id="KW-0012">Acyltransferase</keyword>
<dbReference type="PANTHER" id="PTHR36449:SF1">
    <property type="entry name" value="ACETYLTRANSFERASE"/>
    <property type="match status" value="1"/>
</dbReference>
<dbReference type="RefSeq" id="WP_034589318.1">
    <property type="nucleotide sequence ID" value="NZ_JRPE02000024.1"/>
</dbReference>
<dbReference type="AlphaFoldDB" id="A0A4U8SW78"/>
<dbReference type="EMBL" id="JRPE02000024">
    <property type="protein sequence ID" value="TLD91126.1"/>
    <property type="molecule type" value="Genomic_DNA"/>
</dbReference>
<keyword evidence="4" id="KW-1185">Reference proteome</keyword>
<name>A0A4U8SW78_9HELI</name>
<organism evidence="3 4">
    <name type="scientific">Helicobacter magdeburgensis</name>
    <dbReference type="NCBI Taxonomy" id="471858"/>
    <lineage>
        <taxon>Bacteria</taxon>
        <taxon>Pseudomonadati</taxon>
        <taxon>Campylobacterota</taxon>
        <taxon>Epsilonproteobacteria</taxon>
        <taxon>Campylobacterales</taxon>
        <taxon>Helicobacteraceae</taxon>
        <taxon>Helicobacter</taxon>
    </lineage>
</organism>
<accession>A0A4U8SW78</accession>
<evidence type="ECO:0000313" key="4">
    <source>
        <dbReference type="Proteomes" id="UP000029921"/>
    </source>
</evidence>
<dbReference type="Proteomes" id="UP000029921">
    <property type="component" value="Unassembled WGS sequence"/>
</dbReference>
<evidence type="ECO:0000256" key="2">
    <source>
        <dbReference type="ARBA" id="ARBA00023315"/>
    </source>
</evidence>